<feature type="compositionally biased region" description="Basic and acidic residues" evidence="1">
    <location>
        <begin position="1"/>
        <end position="11"/>
    </location>
</feature>
<organism evidence="2">
    <name type="scientific">Candidatus Kentrum sp. FW</name>
    <dbReference type="NCBI Taxonomy" id="2126338"/>
    <lineage>
        <taxon>Bacteria</taxon>
        <taxon>Pseudomonadati</taxon>
        <taxon>Pseudomonadota</taxon>
        <taxon>Gammaproteobacteria</taxon>
        <taxon>Candidatus Kentrum</taxon>
    </lineage>
</organism>
<gene>
    <name evidence="2" type="ORF">BECKFW1821B_GA0114236_11593</name>
</gene>
<protein>
    <submittedName>
        <fullName evidence="2">Uncharacterized protein</fullName>
    </submittedName>
</protein>
<reference evidence="2" key="1">
    <citation type="submission" date="2019-02" db="EMBL/GenBank/DDBJ databases">
        <authorList>
            <person name="Gruber-Vodicka R. H."/>
            <person name="Seah K. B. B."/>
        </authorList>
    </citation>
    <scope>NUCLEOTIDE SEQUENCE</scope>
    <source>
        <strain evidence="2">BECK_BZ106</strain>
    </source>
</reference>
<evidence type="ECO:0000256" key="1">
    <source>
        <dbReference type="SAM" id="MobiDB-lite"/>
    </source>
</evidence>
<dbReference type="EMBL" id="CAADFD010000159">
    <property type="protein sequence ID" value="VFJ69092.1"/>
    <property type="molecule type" value="Genomic_DNA"/>
</dbReference>
<sequence>MPMKYLVERTGHSTSGKSPHPATLLPSMIKRKDLTPFIHEFGESVRGKFMKKLEWDRYRIDHILRHNMEPEEVCHDPLHLVRRQGHNRYFV</sequence>
<dbReference type="AlphaFoldDB" id="A0A450TMY6"/>
<feature type="region of interest" description="Disordered" evidence="1">
    <location>
        <begin position="1"/>
        <end position="24"/>
    </location>
</feature>
<evidence type="ECO:0000313" key="2">
    <source>
        <dbReference type="EMBL" id="VFJ69092.1"/>
    </source>
</evidence>
<proteinExistence type="predicted"/>
<name>A0A450TMY6_9GAMM</name>
<accession>A0A450TMY6</accession>